<evidence type="ECO:0000256" key="4">
    <source>
        <dbReference type="ARBA" id="ARBA00023136"/>
    </source>
</evidence>
<gene>
    <name evidence="9" type="ORF">ALTATR162_LOCUS7834</name>
</gene>
<dbReference type="OrthoDB" id="3897607at2759"/>
<feature type="transmembrane region" description="Helical" evidence="7">
    <location>
        <begin position="122"/>
        <end position="143"/>
    </location>
</feature>
<dbReference type="RefSeq" id="XP_043171398.1">
    <property type="nucleotide sequence ID" value="XM_043315463.1"/>
</dbReference>
<name>A0A8J2IBQ3_9PLEO</name>
<keyword evidence="10" id="KW-1185">Reference proteome</keyword>
<dbReference type="GO" id="GO:0016020">
    <property type="term" value="C:membrane"/>
    <property type="evidence" value="ECO:0007669"/>
    <property type="project" value="UniProtKB-SubCell"/>
</dbReference>
<proteinExistence type="inferred from homology"/>
<evidence type="ECO:0000256" key="5">
    <source>
        <dbReference type="ARBA" id="ARBA00038359"/>
    </source>
</evidence>
<feature type="transmembrane region" description="Helical" evidence="7">
    <location>
        <begin position="170"/>
        <end position="194"/>
    </location>
</feature>
<reference evidence="9" key="1">
    <citation type="submission" date="2021-05" db="EMBL/GenBank/DDBJ databases">
        <authorList>
            <person name="Stam R."/>
        </authorList>
    </citation>
    <scope>NUCLEOTIDE SEQUENCE</scope>
    <source>
        <strain evidence="9">CS162</strain>
    </source>
</reference>
<feature type="region of interest" description="Disordered" evidence="6">
    <location>
        <begin position="292"/>
        <end position="344"/>
    </location>
</feature>
<dbReference type="InterPro" id="IPR049326">
    <property type="entry name" value="Rhodopsin_dom_fungi"/>
</dbReference>
<dbReference type="Proteomes" id="UP000676310">
    <property type="component" value="Unassembled WGS sequence"/>
</dbReference>
<feature type="transmembrane region" description="Helical" evidence="7">
    <location>
        <begin position="206"/>
        <end position="226"/>
    </location>
</feature>
<evidence type="ECO:0000259" key="8">
    <source>
        <dbReference type="Pfam" id="PF20684"/>
    </source>
</evidence>
<dbReference type="PANTHER" id="PTHR33048:SF31">
    <property type="entry name" value="INTEGRAL MEMBRANE PROTEIN"/>
    <property type="match status" value="1"/>
</dbReference>
<comment type="caution">
    <text evidence="9">The sequence shown here is derived from an EMBL/GenBank/DDBJ whole genome shotgun (WGS) entry which is preliminary data.</text>
</comment>
<accession>A0A8J2IBQ3</accession>
<dbReference type="InterPro" id="IPR052337">
    <property type="entry name" value="SAT4-like"/>
</dbReference>
<comment type="subcellular location">
    <subcellularLocation>
        <location evidence="1">Membrane</location>
        <topology evidence="1">Multi-pass membrane protein</topology>
    </subcellularLocation>
</comment>
<organism evidence="9 10">
    <name type="scientific">Alternaria atra</name>
    <dbReference type="NCBI Taxonomy" id="119953"/>
    <lineage>
        <taxon>Eukaryota</taxon>
        <taxon>Fungi</taxon>
        <taxon>Dikarya</taxon>
        <taxon>Ascomycota</taxon>
        <taxon>Pezizomycotina</taxon>
        <taxon>Dothideomycetes</taxon>
        <taxon>Pleosporomycetidae</taxon>
        <taxon>Pleosporales</taxon>
        <taxon>Pleosporineae</taxon>
        <taxon>Pleosporaceae</taxon>
        <taxon>Alternaria</taxon>
        <taxon>Alternaria sect. Ulocladioides</taxon>
    </lineage>
</organism>
<evidence type="ECO:0000256" key="2">
    <source>
        <dbReference type="ARBA" id="ARBA00022692"/>
    </source>
</evidence>
<evidence type="ECO:0000313" key="10">
    <source>
        <dbReference type="Proteomes" id="UP000676310"/>
    </source>
</evidence>
<dbReference type="AlphaFoldDB" id="A0A8J2IBQ3"/>
<feature type="transmembrane region" description="Helical" evidence="7">
    <location>
        <begin position="12"/>
        <end position="32"/>
    </location>
</feature>
<evidence type="ECO:0000256" key="3">
    <source>
        <dbReference type="ARBA" id="ARBA00022989"/>
    </source>
</evidence>
<feature type="domain" description="Rhodopsin" evidence="8">
    <location>
        <begin position="28"/>
        <end position="237"/>
    </location>
</feature>
<feature type="transmembrane region" description="Helical" evidence="7">
    <location>
        <begin position="44"/>
        <end position="66"/>
    </location>
</feature>
<evidence type="ECO:0000256" key="1">
    <source>
        <dbReference type="ARBA" id="ARBA00004141"/>
    </source>
</evidence>
<evidence type="ECO:0000313" key="9">
    <source>
        <dbReference type="EMBL" id="CAG5174661.1"/>
    </source>
</evidence>
<feature type="transmembrane region" description="Helical" evidence="7">
    <location>
        <begin position="86"/>
        <end position="110"/>
    </location>
</feature>
<keyword evidence="3 7" id="KW-1133">Transmembrane helix</keyword>
<feature type="compositionally biased region" description="Basic and acidic residues" evidence="6">
    <location>
        <begin position="250"/>
        <end position="261"/>
    </location>
</feature>
<dbReference type="PANTHER" id="PTHR33048">
    <property type="entry name" value="PTH11-LIKE INTEGRAL MEMBRANE PROTEIN (AFU_ORTHOLOGUE AFUA_5G11245)"/>
    <property type="match status" value="1"/>
</dbReference>
<sequence>MTYFGDKAPEVTATVTTLAAIAYVVFGMRVYTRIRNRAWGMDDWCMTVATIPFTALTVSCLGGSFKGVGVHEFRLSAEQKTEGLKFFFFFEVFYCAAIIPIKLSISFMLVRIASGKKKYIHSLYAVSAMFTVMNFIALFYIIFHCSPVQYAWNTSIPGGSCNPAKVLADIYYATTVVNITTDWFCAILPIPLLWNVQLNRNAKLSVGVILSLGALASLSACIRLVYTVNLTHSTDFLSAAKQLLRQLEEVKSAEGHDERAHGRPRPRSTSSKRSTSKSDFLAKLKAIAKELDGHIANLERQETHETEGHEPEGHEPEEREAETQEWETHEQDGSALPSQGHVAG</sequence>
<keyword evidence="4 7" id="KW-0472">Membrane</keyword>
<protein>
    <recommendedName>
        <fullName evidence="8">Rhodopsin domain-containing protein</fullName>
    </recommendedName>
</protein>
<evidence type="ECO:0000256" key="6">
    <source>
        <dbReference type="SAM" id="MobiDB-lite"/>
    </source>
</evidence>
<dbReference type="EMBL" id="CAJRGZ010000022">
    <property type="protein sequence ID" value="CAG5174661.1"/>
    <property type="molecule type" value="Genomic_DNA"/>
</dbReference>
<feature type="compositionally biased region" description="Basic and acidic residues" evidence="6">
    <location>
        <begin position="292"/>
        <end position="317"/>
    </location>
</feature>
<dbReference type="Pfam" id="PF20684">
    <property type="entry name" value="Fung_rhodopsin"/>
    <property type="match status" value="1"/>
</dbReference>
<keyword evidence="2 7" id="KW-0812">Transmembrane</keyword>
<comment type="similarity">
    <text evidence="5">Belongs to the SAT4 family.</text>
</comment>
<evidence type="ECO:0000256" key="7">
    <source>
        <dbReference type="SAM" id="Phobius"/>
    </source>
</evidence>
<dbReference type="GeneID" id="67019878"/>
<feature type="region of interest" description="Disordered" evidence="6">
    <location>
        <begin position="250"/>
        <end position="277"/>
    </location>
</feature>